<feature type="region of interest" description="Disordered" evidence="5">
    <location>
        <begin position="1"/>
        <end position="92"/>
    </location>
</feature>
<feature type="domain" description="Anaphase-promoting complex subunit 4-like WD40" evidence="7">
    <location>
        <begin position="869"/>
        <end position="970"/>
    </location>
</feature>
<evidence type="ECO:0000256" key="6">
    <source>
        <dbReference type="SAM" id="Phobius"/>
    </source>
</evidence>
<dbReference type="PANTHER" id="PTHR13260">
    <property type="entry name" value="ANAPHASE PROMOTING COMPLEX SUBUNIT 4 APC4"/>
    <property type="match status" value="1"/>
</dbReference>
<dbReference type="GO" id="GO:0070979">
    <property type="term" value="P:protein K11-linked ubiquitination"/>
    <property type="evidence" value="ECO:0000318"/>
    <property type="project" value="GO_Central"/>
</dbReference>
<keyword evidence="9" id="KW-1185">Reference proteome</keyword>
<evidence type="ECO:0000259" key="7">
    <source>
        <dbReference type="Pfam" id="PF12894"/>
    </source>
</evidence>
<dbReference type="PANTHER" id="PTHR13260:SF0">
    <property type="entry name" value="ANAPHASE-PROMOTING COMPLEX SUBUNIT 4"/>
    <property type="match status" value="1"/>
</dbReference>
<feature type="region of interest" description="Disordered" evidence="5">
    <location>
        <begin position="198"/>
        <end position="218"/>
    </location>
</feature>
<feature type="region of interest" description="Disordered" evidence="5">
    <location>
        <begin position="1505"/>
        <end position="1533"/>
    </location>
</feature>
<feature type="region of interest" description="Disordered" evidence="5">
    <location>
        <begin position="752"/>
        <end position="828"/>
    </location>
</feature>
<feature type="region of interest" description="Disordered" evidence="5">
    <location>
        <begin position="154"/>
        <end position="176"/>
    </location>
</feature>
<dbReference type="Pfam" id="PF12894">
    <property type="entry name" value="ANAPC4_WD40"/>
    <property type="match status" value="1"/>
</dbReference>
<keyword evidence="3" id="KW-0833">Ubl conjugation pathway</keyword>
<evidence type="ECO:0000313" key="9">
    <source>
        <dbReference type="Proteomes" id="UP000005239"/>
    </source>
</evidence>
<feature type="transmembrane region" description="Helical" evidence="6">
    <location>
        <begin position="2037"/>
        <end position="2057"/>
    </location>
</feature>
<feature type="compositionally biased region" description="Basic and acidic residues" evidence="5">
    <location>
        <begin position="590"/>
        <end position="617"/>
    </location>
</feature>
<dbReference type="InterPro" id="IPR015943">
    <property type="entry name" value="WD40/YVTN_repeat-like_dom_sf"/>
</dbReference>
<evidence type="ECO:0000256" key="2">
    <source>
        <dbReference type="ARBA" id="ARBA00022776"/>
    </source>
</evidence>
<feature type="compositionally biased region" description="Low complexity" evidence="5">
    <location>
        <begin position="754"/>
        <end position="771"/>
    </location>
</feature>
<protein>
    <submittedName>
        <fullName evidence="8">ANAPC4_WD40 domain-containing protein</fullName>
    </submittedName>
</protein>
<dbReference type="SUPFAM" id="SSF50978">
    <property type="entry name" value="WD40 repeat-like"/>
    <property type="match status" value="1"/>
</dbReference>
<dbReference type="GO" id="GO:0034399">
    <property type="term" value="C:nuclear periphery"/>
    <property type="evidence" value="ECO:0000318"/>
    <property type="project" value="GO_Central"/>
</dbReference>
<keyword evidence="6" id="KW-0812">Transmembrane</keyword>
<name>A0A8R1U318_PRIPA</name>
<keyword evidence="4" id="KW-0131">Cell cycle</keyword>
<dbReference type="InterPro" id="IPR036322">
    <property type="entry name" value="WD40_repeat_dom_sf"/>
</dbReference>
<dbReference type="InterPro" id="IPR024977">
    <property type="entry name" value="Apc4-like_WD40_dom"/>
</dbReference>
<feature type="compositionally biased region" description="Basic and acidic residues" evidence="5">
    <location>
        <begin position="31"/>
        <end position="42"/>
    </location>
</feature>
<keyword evidence="2" id="KW-0498">Mitosis</keyword>
<gene>
    <name evidence="8" type="primary">WBGene00091989</name>
</gene>
<feature type="compositionally biased region" description="Basic and acidic residues" evidence="5">
    <location>
        <begin position="709"/>
        <end position="718"/>
    </location>
</feature>
<feature type="compositionally biased region" description="Basic and acidic residues" evidence="5">
    <location>
        <begin position="637"/>
        <end position="646"/>
    </location>
</feature>
<dbReference type="Proteomes" id="UP000005239">
    <property type="component" value="Unassembled WGS sequence"/>
</dbReference>
<feature type="region of interest" description="Disordered" evidence="5">
    <location>
        <begin position="590"/>
        <end position="718"/>
    </location>
</feature>
<dbReference type="InterPro" id="IPR024789">
    <property type="entry name" value="APC4"/>
</dbReference>
<organism evidence="8 9">
    <name type="scientific">Pristionchus pacificus</name>
    <name type="common">Parasitic nematode worm</name>
    <dbReference type="NCBI Taxonomy" id="54126"/>
    <lineage>
        <taxon>Eukaryota</taxon>
        <taxon>Metazoa</taxon>
        <taxon>Ecdysozoa</taxon>
        <taxon>Nematoda</taxon>
        <taxon>Chromadorea</taxon>
        <taxon>Rhabditida</taxon>
        <taxon>Rhabditina</taxon>
        <taxon>Diplogasteromorpha</taxon>
        <taxon>Diplogasteroidea</taxon>
        <taxon>Neodiplogasteridae</taxon>
        <taxon>Pristionchus</taxon>
    </lineage>
</organism>
<dbReference type="GO" id="GO:0051301">
    <property type="term" value="P:cell division"/>
    <property type="evidence" value="ECO:0007669"/>
    <property type="project" value="UniProtKB-KW"/>
</dbReference>
<sequence length="2116" mass="238452">MPSIRMRMGASMNDEEEEVPDEPTGSGPGTAERKARAEEKQRAALANKRAILKEEKNNEIADPSPAKKKEKKDKSNEDEDEEKDGKKKFDPMKIVAQAGTRKLVDLTTPGFIPLELDSPQLESFNSDSLNNSLSQLSPGLQLGNLSIRSSDSPNQALNAVHAAGEHAEKEPNDDEDYSGGLDAVLGAAFTILKNEKKQGKISTRKKKEQSLNGPYRRGKSVMGNSMLTNVLSKVDDLVLLERSYSAPELVLMSSPAYPLETVYKKAINSISTSRDENERVGVKDTMNINQALAWLACAGRCSIASLIPAGEYYPDAEEYLSLRLVVPRLPLLSTATIGLSIEEWTARQVERCLHMMSMADHSSLLIDDRCILLYAIGMLYIDDKANERMREAAHLAVKNVLSTCAEPDNLLEPLFNLTPLIVRRPDEASKWINMFKESGEAAPELLLCLGASHFVFVCERGECTPDSFSLATPSATFSSYIFVMTAMLIDVFGVYDMMAHRRYHRNLVSILNVCLTPTVLRESDAQSKKALICAIGVVMEKLNPDQPDDSIVLTGLRTLIRRIEIKRVGRGGRRTSEEIIRILEEKERIKEEKEEERRDQKMEKAQLRKERREKEGSEGILMVDEDDEEEEMEGDEDRSHRERMVELEDEEEEEDENSEKGSRSGGEFTDGEMSERGVEKKGEEKEKKAEGNGGTLFTEEDFMELEVGASKEDADLGETVPEHLDWNIHGVPPYPGYGLQRNANPSHLVLLVMPGPRKSSGSGGSRKSTSSPKKKPKMMTSGDENEMIDGSSCSESGSPPSGARRATRSSGGADKTPQSTSLEVKIIKSPQLLHARGASPSGKEYYHSYNMDLMHNKKVYRAPFKVHLMSWNPRMDLLALVSDKGEVCVKRPGWKTTWKLNVNTEERVVHEFPVKNKERKGSPSCLAWSPDGMAVVIGMSTGVYHIIDAEAGMLRFTWSLEEPITKMTWRYLVDRPCSNACCWNGPSRLEAEAAAAMAEVAESTDERVQAAVERAFELETSLLPRSLYQTVLTVITEDMKIIVLLGGVLCVAKIDFCDFMMKKYGVAVLAIADAVIDHKNDHELMVVYSGGAGTVPVRTGTSYGSYKSKRHVGRPGDEILPSSLERHNQMIGIELSVLKLLSDRLWMLAARFVRMSITVFELTEMYEVIQRYWETESTKVVNRFAGCGFSMGEALISQILAGVSSDLMHEWVEQKMGADGALALREFYEKHLVELVENLRSSMLTASSALSNQMSRWEDEAKLLFEEVVDPVQLLLGGEVPTSLSYRTLLPSPDKGRKEESEPFKVDGTVFSFLNRKSMQQLCTVLRQMVTVAEINGYEIAQLSRWLSLLGPILKASKKQVNIVRTCRKFYVPELMRYIVSTFVDEEKRSTFEELLFKLEGMAANEEEIEDEMSTLSLALPSTMEGDAWYDQAKEKKPLPYDVLTRDRYFYRKSMIDKRQKYRDQQQADLDARIRYIQLGMNCPAKRKDPIKAAAQAQRQAAAEAGPALNTRSHRASMAAAVPTGPESGYKRRESRMTPFTANPIAVQNKLRQLAKSYVASKGQYPTMKRTEGQETFEIDKVSHYFRAGAALPESVQRMLKKDDASPFLPLSLHDAMCVCVKSVADVYSSIAVSVRNPFNVRWCNELLSTERDVSLEEGRLDRWGFATDSTTDDAEKEVKLDINTQPMNNALTATVWNSDGIWCRTLFSTKDDTNEAVRQKLQWMWKIQKNGERNLSVRPASLRVLTPISSPRPTVQHRQAMADCTPTMETGQQMGGGMQALTIQMDEDNCITYPDHGEPIEIKKVFPMKSGTTLAIVVFESEQGKRQRLVRLNPYMDYRVFVHEDILRTEIYEQWELCRHREMGAALSEGGTRREMRRLVTRFFLSFDDDCRLRLKKKWNTLLTPIPLWFSILTFEMNSSLSSPLQFSESPIRIGYVGSAFPLAYEKIGGELSGIHVELWQTTLRGRAIQWEKRTVYESDPFFSHRSGSYEPDESGFFDGMLGEMQKGTLDIALQDFSYRKARMDELYYTLPNGRYIFEAYLSISLFIYAIVLSLFDFPPIPKSFRQENLYESQEIFFEPAIIVVPFSMSFTAILVALSEFQKKKKKTSMAINTD</sequence>
<evidence type="ECO:0000256" key="4">
    <source>
        <dbReference type="ARBA" id="ARBA00023306"/>
    </source>
</evidence>
<proteinExistence type="predicted"/>
<dbReference type="GO" id="GO:0031145">
    <property type="term" value="P:anaphase-promoting complex-dependent catabolic process"/>
    <property type="evidence" value="ECO:0000318"/>
    <property type="project" value="GO_Central"/>
</dbReference>
<keyword evidence="6" id="KW-1133">Transmembrane helix</keyword>
<dbReference type="Gene3D" id="3.40.190.10">
    <property type="entry name" value="Periplasmic binding protein-like II"/>
    <property type="match status" value="1"/>
</dbReference>
<feature type="compositionally biased region" description="Acidic residues" evidence="5">
    <location>
        <begin position="647"/>
        <end position="657"/>
    </location>
</feature>
<evidence type="ECO:0000256" key="3">
    <source>
        <dbReference type="ARBA" id="ARBA00022786"/>
    </source>
</evidence>
<dbReference type="Gene3D" id="2.130.10.10">
    <property type="entry name" value="YVTN repeat-like/Quinoprotein amine dehydrogenase"/>
    <property type="match status" value="1"/>
</dbReference>
<dbReference type="SUPFAM" id="SSF53850">
    <property type="entry name" value="Periplasmic binding protein-like II"/>
    <property type="match status" value="1"/>
</dbReference>
<dbReference type="EnsemblMetazoa" id="PPA02435.1">
    <property type="protein sequence ID" value="PPA02435.1"/>
    <property type="gene ID" value="WBGene00091989"/>
</dbReference>
<reference evidence="8" key="2">
    <citation type="submission" date="2022-06" db="UniProtKB">
        <authorList>
            <consortium name="EnsemblMetazoa"/>
        </authorList>
    </citation>
    <scope>IDENTIFICATION</scope>
    <source>
        <strain evidence="8">PS312</strain>
    </source>
</reference>
<feature type="transmembrane region" description="Helical" evidence="6">
    <location>
        <begin position="2077"/>
        <end position="2099"/>
    </location>
</feature>
<keyword evidence="6" id="KW-0472">Membrane</keyword>
<evidence type="ECO:0000256" key="1">
    <source>
        <dbReference type="ARBA" id="ARBA00022618"/>
    </source>
</evidence>
<keyword evidence="1" id="KW-0132">Cell division</keyword>
<feature type="compositionally biased region" description="Basic and acidic residues" evidence="5">
    <location>
        <begin position="673"/>
        <end position="690"/>
    </location>
</feature>
<evidence type="ECO:0000313" key="8">
    <source>
        <dbReference type="EnsemblMetazoa" id="PPA02435.1"/>
    </source>
</evidence>
<reference evidence="9" key="1">
    <citation type="journal article" date="2008" name="Nat. Genet.">
        <title>The Pristionchus pacificus genome provides a unique perspective on nematode lifestyle and parasitism.</title>
        <authorList>
            <person name="Dieterich C."/>
            <person name="Clifton S.W."/>
            <person name="Schuster L.N."/>
            <person name="Chinwalla A."/>
            <person name="Delehaunty K."/>
            <person name="Dinkelacker I."/>
            <person name="Fulton L."/>
            <person name="Fulton R."/>
            <person name="Godfrey J."/>
            <person name="Minx P."/>
            <person name="Mitreva M."/>
            <person name="Roeseler W."/>
            <person name="Tian H."/>
            <person name="Witte H."/>
            <person name="Yang S.P."/>
            <person name="Wilson R.K."/>
            <person name="Sommer R.J."/>
        </authorList>
    </citation>
    <scope>NUCLEOTIDE SEQUENCE [LARGE SCALE GENOMIC DNA]</scope>
    <source>
        <strain evidence="9">PS312</strain>
    </source>
</reference>
<evidence type="ECO:0000256" key="5">
    <source>
        <dbReference type="SAM" id="MobiDB-lite"/>
    </source>
</evidence>
<feature type="compositionally biased region" description="Low complexity" evidence="5">
    <location>
        <begin position="790"/>
        <end position="802"/>
    </location>
</feature>
<feature type="compositionally biased region" description="Acidic residues" evidence="5">
    <location>
        <begin position="623"/>
        <end position="636"/>
    </location>
</feature>
<dbReference type="GO" id="GO:0005680">
    <property type="term" value="C:anaphase-promoting complex"/>
    <property type="evidence" value="ECO:0000318"/>
    <property type="project" value="GO_Central"/>
</dbReference>
<accession>A0A8R1U318</accession>